<gene>
    <name evidence="2" type="ORF">J34TS1_34140</name>
</gene>
<evidence type="ECO:0000259" key="1">
    <source>
        <dbReference type="Pfam" id="PF05257"/>
    </source>
</evidence>
<accession>A0A919YDC0</accession>
<evidence type="ECO:0000313" key="3">
    <source>
        <dbReference type="Proteomes" id="UP000682811"/>
    </source>
</evidence>
<dbReference type="AlphaFoldDB" id="A0A919YDC0"/>
<protein>
    <recommendedName>
        <fullName evidence="1">Peptidase C51 domain-containing protein</fullName>
    </recommendedName>
</protein>
<keyword evidence="3" id="KW-1185">Reference proteome</keyword>
<dbReference type="Pfam" id="PF05257">
    <property type="entry name" value="CHAP"/>
    <property type="match status" value="1"/>
</dbReference>
<dbReference type="Gene3D" id="3.90.1720.10">
    <property type="entry name" value="endopeptidase domain like (from Nostoc punctiforme)"/>
    <property type="match status" value="1"/>
</dbReference>
<proteinExistence type="predicted"/>
<dbReference type="RefSeq" id="WP_237099947.1">
    <property type="nucleotide sequence ID" value="NZ_AP025343.1"/>
</dbReference>
<dbReference type="InterPro" id="IPR038765">
    <property type="entry name" value="Papain-like_cys_pep_sf"/>
</dbReference>
<comment type="caution">
    <text evidence="2">The sequence shown here is derived from an EMBL/GenBank/DDBJ whole genome shotgun (WGS) entry which is preliminary data.</text>
</comment>
<evidence type="ECO:0000313" key="2">
    <source>
        <dbReference type="EMBL" id="GIO48649.1"/>
    </source>
</evidence>
<dbReference type="EMBL" id="BORT01000015">
    <property type="protein sequence ID" value="GIO48649.1"/>
    <property type="molecule type" value="Genomic_DNA"/>
</dbReference>
<dbReference type="InterPro" id="IPR007921">
    <property type="entry name" value="CHAP_dom"/>
</dbReference>
<organism evidence="2 3">
    <name type="scientific">Paenibacillus azoreducens</name>
    <dbReference type="NCBI Taxonomy" id="116718"/>
    <lineage>
        <taxon>Bacteria</taxon>
        <taxon>Bacillati</taxon>
        <taxon>Bacillota</taxon>
        <taxon>Bacilli</taxon>
        <taxon>Bacillales</taxon>
        <taxon>Paenibacillaceae</taxon>
        <taxon>Paenibacillus</taxon>
    </lineage>
</organism>
<dbReference type="Proteomes" id="UP000682811">
    <property type="component" value="Unassembled WGS sequence"/>
</dbReference>
<sequence>MICFRNMEYCVTSRIESIRVLVNEMLQTMDSSVEKSNACVYLYGVSTFASMLAMKRGQNSELAAIAGLLHHYYFYKTGIAEFPGPNSSEAVRPLIRDIKIFSNEERMIILQAIFYQDDRKQIHGPYEEIIKDAIVLQMFFQTTGSQTYHLDAHRLQNVLDELAIPCEFEVSRIDKASIPEDTGDRRRKLADISEALAGKNIIGIPGDEQYREICMYWPDTGIYKILRGSWCAAFVYHCCRQAGILLPIRYPNGIYRFAGVGAWLEWARLPETGFFHIDGQEGFSPQRGDIVIYEKLLSENSHDHIGIILACDEKEILVAEGNRDNMNYSSVFRRKRYHCILGYIRIDNDYQFNFNGYLQSDFLVE</sequence>
<dbReference type="SUPFAM" id="SSF54001">
    <property type="entry name" value="Cysteine proteinases"/>
    <property type="match status" value="1"/>
</dbReference>
<reference evidence="2 3" key="1">
    <citation type="submission" date="2021-03" db="EMBL/GenBank/DDBJ databases">
        <title>Antimicrobial resistance genes in bacteria isolated from Japanese honey, and their potential for conferring macrolide and lincosamide resistance in the American foulbrood pathogen Paenibacillus larvae.</title>
        <authorList>
            <person name="Okamoto M."/>
            <person name="Kumagai M."/>
            <person name="Kanamori H."/>
            <person name="Takamatsu D."/>
        </authorList>
    </citation>
    <scope>NUCLEOTIDE SEQUENCE [LARGE SCALE GENOMIC DNA]</scope>
    <source>
        <strain evidence="2 3">J34TS1</strain>
    </source>
</reference>
<dbReference type="SUPFAM" id="SSF109604">
    <property type="entry name" value="HD-domain/PDEase-like"/>
    <property type="match status" value="1"/>
</dbReference>
<feature type="domain" description="Peptidase C51" evidence="1">
    <location>
        <begin position="228"/>
        <end position="322"/>
    </location>
</feature>
<name>A0A919YDC0_9BACL</name>